<dbReference type="AlphaFoldDB" id="A0A818SPC0"/>
<dbReference type="Gene3D" id="1.20.1070.10">
    <property type="entry name" value="Rhodopsin 7-helix transmembrane proteins"/>
    <property type="match status" value="2"/>
</dbReference>
<feature type="domain" description="G-protein coupled receptors family 1 profile" evidence="6">
    <location>
        <begin position="206"/>
        <end position="479"/>
    </location>
</feature>
<feature type="transmembrane region" description="Helical" evidence="5">
    <location>
        <begin position="307"/>
        <end position="335"/>
    </location>
</feature>
<keyword evidence="2 5" id="KW-0812">Transmembrane</keyword>
<comment type="caution">
    <text evidence="8">The sequence shown here is derived from an EMBL/GenBank/DDBJ whole genome shotgun (WGS) entry which is preliminary data.</text>
</comment>
<feature type="transmembrane region" description="Helical" evidence="5">
    <location>
        <begin position="21"/>
        <end position="44"/>
    </location>
</feature>
<evidence type="ECO:0000313" key="7">
    <source>
        <dbReference type="EMBL" id="CAF1220620.1"/>
    </source>
</evidence>
<keyword evidence="3 5" id="KW-1133">Transmembrane helix</keyword>
<dbReference type="Proteomes" id="UP000663891">
    <property type="component" value="Unassembled WGS sequence"/>
</dbReference>
<evidence type="ECO:0000256" key="2">
    <source>
        <dbReference type="ARBA" id="ARBA00022692"/>
    </source>
</evidence>
<feature type="transmembrane region" description="Helical" evidence="5">
    <location>
        <begin position="355"/>
        <end position="376"/>
    </location>
</feature>
<evidence type="ECO:0000256" key="4">
    <source>
        <dbReference type="ARBA" id="ARBA00023136"/>
    </source>
</evidence>
<feature type="transmembrane region" description="Helical" evidence="5">
    <location>
        <begin position="56"/>
        <end position="84"/>
    </location>
</feature>
<evidence type="ECO:0000256" key="5">
    <source>
        <dbReference type="SAM" id="Phobius"/>
    </source>
</evidence>
<proteinExistence type="predicted"/>
<protein>
    <recommendedName>
        <fullName evidence="6">G-protein coupled receptors family 1 profile domain-containing protein</fullName>
    </recommendedName>
</protein>
<dbReference type="Proteomes" id="UP000663881">
    <property type="component" value="Unassembled WGS sequence"/>
</dbReference>
<comment type="subcellular location">
    <subcellularLocation>
        <location evidence="1">Membrane</location>
    </subcellularLocation>
</comment>
<gene>
    <name evidence="8" type="ORF">OKA104_LOCUS10753</name>
    <name evidence="7" type="ORF">VCS650_LOCUS26695</name>
</gene>
<feature type="transmembrane region" description="Helical" evidence="5">
    <location>
        <begin position="268"/>
        <end position="287"/>
    </location>
</feature>
<name>A0A818SPC0_9BILA</name>
<feature type="transmembrane region" description="Helical" evidence="5">
    <location>
        <begin position="456"/>
        <end position="479"/>
    </location>
</feature>
<evidence type="ECO:0000256" key="1">
    <source>
        <dbReference type="ARBA" id="ARBA00004370"/>
    </source>
</evidence>
<reference evidence="8" key="1">
    <citation type="submission" date="2021-02" db="EMBL/GenBank/DDBJ databases">
        <authorList>
            <person name="Nowell W R."/>
        </authorList>
    </citation>
    <scope>NUCLEOTIDE SEQUENCE</scope>
</reference>
<dbReference type="InterPro" id="IPR017452">
    <property type="entry name" value="GPCR_Rhodpsn_7TM"/>
</dbReference>
<keyword evidence="4 5" id="KW-0472">Membrane</keyword>
<organism evidence="8 9">
    <name type="scientific">Adineta steineri</name>
    <dbReference type="NCBI Taxonomy" id="433720"/>
    <lineage>
        <taxon>Eukaryota</taxon>
        <taxon>Metazoa</taxon>
        <taxon>Spiralia</taxon>
        <taxon>Gnathifera</taxon>
        <taxon>Rotifera</taxon>
        <taxon>Eurotatoria</taxon>
        <taxon>Bdelloidea</taxon>
        <taxon>Adinetida</taxon>
        <taxon>Adinetidae</taxon>
        <taxon>Adineta</taxon>
    </lineage>
</organism>
<dbReference type="GO" id="GO:0016020">
    <property type="term" value="C:membrane"/>
    <property type="evidence" value="ECO:0007669"/>
    <property type="project" value="UniProtKB-SubCell"/>
</dbReference>
<dbReference type="EMBL" id="CAJOAY010000484">
    <property type="protein sequence ID" value="CAF3675599.1"/>
    <property type="molecule type" value="Genomic_DNA"/>
</dbReference>
<dbReference type="EMBL" id="CAJNON010000363">
    <property type="protein sequence ID" value="CAF1220620.1"/>
    <property type="molecule type" value="Genomic_DNA"/>
</dbReference>
<evidence type="ECO:0000313" key="8">
    <source>
        <dbReference type="EMBL" id="CAF3675599.1"/>
    </source>
</evidence>
<sequence>MAASSMEILATIQAIQAAEIALVRISSPILMIFGNIGEILNIIIFVQRTFRNNSCAIYFLAASCARSIFINFTIFLNDLSIACFDRLMLSSLSVRTRSWSQPRFAWRAIVYTSIFWTVFSIHAIIGTTIYTESGYSYCYIEQGTYTICITLYATIINYLLPPILTTILGMFTIFNVRRTQRRVHSTTTTNHGYTHRKNLHLLRTVSCIINLIVFTQKNLRRSPCTIYFIAYNIMNFLYIYTALLTLVVTAGYKIDLTMYNLAICRLRLYVTILFNCLSPFYLVLASIDRVFITSPNAHTRQRSTHRFAYMCIGIGTLFWSLFHTHLLITSTIVQIAPNTFLCTLRPGFETTFGGYYSLLEQILSLSSLIILGLWSIKNIRNSARRITDVPHLSMTGRTLENRAHSTSAKDRQLIFMLLMDVIIYALFSFVFAIFLMYQQITQYDIKSNQQVQIENIVRYLCLFITGIPFCISCYANLIVSKTFRNEVKKVIFRQ</sequence>
<feature type="transmembrane region" description="Helical" evidence="5">
    <location>
        <begin position="226"/>
        <end position="248"/>
    </location>
</feature>
<dbReference type="OrthoDB" id="10307090at2759"/>
<feature type="transmembrane region" description="Helical" evidence="5">
    <location>
        <begin position="149"/>
        <end position="174"/>
    </location>
</feature>
<feature type="transmembrane region" description="Helical" evidence="5">
    <location>
        <begin position="104"/>
        <end position="129"/>
    </location>
</feature>
<evidence type="ECO:0000259" key="6">
    <source>
        <dbReference type="PROSITE" id="PS50262"/>
    </source>
</evidence>
<feature type="transmembrane region" description="Helical" evidence="5">
    <location>
        <begin position="413"/>
        <end position="436"/>
    </location>
</feature>
<evidence type="ECO:0000256" key="3">
    <source>
        <dbReference type="ARBA" id="ARBA00022989"/>
    </source>
</evidence>
<evidence type="ECO:0000313" key="9">
    <source>
        <dbReference type="Proteomes" id="UP000663881"/>
    </source>
</evidence>
<dbReference type="PROSITE" id="PS50262">
    <property type="entry name" value="G_PROTEIN_RECEP_F1_2"/>
    <property type="match status" value="1"/>
</dbReference>
<dbReference type="SUPFAM" id="SSF81321">
    <property type="entry name" value="Family A G protein-coupled receptor-like"/>
    <property type="match status" value="2"/>
</dbReference>
<accession>A0A818SPC0</accession>